<evidence type="ECO:0000259" key="1">
    <source>
        <dbReference type="Pfam" id="PF13338"/>
    </source>
</evidence>
<comment type="caution">
    <text evidence="2">The sequence shown here is derived from an EMBL/GenBank/DDBJ whole genome shotgun (WGS) entry which is preliminary data.</text>
</comment>
<dbReference type="InterPro" id="IPR025159">
    <property type="entry name" value="AbiEi_N"/>
</dbReference>
<proteinExistence type="predicted"/>
<name>A0A1F5WAC6_9BACT</name>
<dbReference type="Proteomes" id="UP000178743">
    <property type="component" value="Unassembled WGS sequence"/>
</dbReference>
<evidence type="ECO:0000313" key="3">
    <source>
        <dbReference type="Proteomes" id="UP000178743"/>
    </source>
</evidence>
<organism evidence="2 3">
    <name type="scientific">Candidatus Giovannonibacteria bacterium RIFCSPHIGHO2_02_FULL_45_40</name>
    <dbReference type="NCBI Taxonomy" id="1798337"/>
    <lineage>
        <taxon>Bacteria</taxon>
        <taxon>Candidatus Giovannoniibacteriota</taxon>
    </lineage>
</organism>
<dbReference type="AlphaFoldDB" id="A0A1F5WAC6"/>
<evidence type="ECO:0000313" key="2">
    <source>
        <dbReference type="EMBL" id="OGF72608.1"/>
    </source>
</evidence>
<sequence length="207" mass="23842">MAFRYIDNMVKLVNQANFISQIRVRNISVFSAKDIRRLFGVSAVAASALLHRYKKGGFIIQLKRGLYAFPDSLPPDVYIANKLYSPSYLSLEFALSYHRVIPETVYELTSVTTKATRKFERLGKIFSYRKIKKGAYTGYDTQTQKGFSFHIADAEKAFVDANYLRLVLKQKPILRFDKKKINHSKALKYASLFDNYKLVSIIKTTLK</sequence>
<dbReference type="Pfam" id="PF13338">
    <property type="entry name" value="AbiEi_4"/>
    <property type="match status" value="1"/>
</dbReference>
<accession>A0A1F5WAC6</accession>
<reference evidence="2 3" key="1">
    <citation type="journal article" date="2016" name="Nat. Commun.">
        <title>Thousands of microbial genomes shed light on interconnected biogeochemical processes in an aquifer system.</title>
        <authorList>
            <person name="Anantharaman K."/>
            <person name="Brown C.T."/>
            <person name="Hug L.A."/>
            <person name="Sharon I."/>
            <person name="Castelle C.J."/>
            <person name="Probst A.J."/>
            <person name="Thomas B.C."/>
            <person name="Singh A."/>
            <person name="Wilkins M.J."/>
            <person name="Karaoz U."/>
            <person name="Brodie E.L."/>
            <person name="Williams K.H."/>
            <person name="Hubbard S.S."/>
            <person name="Banfield J.F."/>
        </authorList>
    </citation>
    <scope>NUCLEOTIDE SEQUENCE [LARGE SCALE GENOMIC DNA]</scope>
</reference>
<protein>
    <recommendedName>
        <fullName evidence="1">AbiEi antitoxin N-terminal domain-containing protein</fullName>
    </recommendedName>
</protein>
<gene>
    <name evidence="2" type="ORF">A3C05_03520</name>
</gene>
<dbReference type="EMBL" id="MFHP01000019">
    <property type="protein sequence ID" value="OGF72608.1"/>
    <property type="molecule type" value="Genomic_DNA"/>
</dbReference>
<feature type="domain" description="AbiEi antitoxin N-terminal" evidence="1">
    <location>
        <begin position="19"/>
        <end position="70"/>
    </location>
</feature>